<proteinExistence type="predicted"/>
<evidence type="ECO:0008006" key="2">
    <source>
        <dbReference type="Google" id="ProtNLM"/>
    </source>
</evidence>
<dbReference type="PANTHER" id="PTHR42103:SF2">
    <property type="entry name" value="AB HYDROLASE-1 DOMAIN-CONTAINING PROTEIN"/>
    <property type="match status" value="1"/>
</dbReference>
<accession>A0A484HDN1</accession>
<dbReference type="Gene3D" id="3.40.50.1820">
    <property type="entry name" value="alpha/beta hydrolase"/>
    <property type="match status" value="1"/>
</dbReference>
<dbReference type="InterPro" id="IPR029058">
    <property type="entry name" value="AB_hydrolase_fold"/>
</dbReference>
<evidence type="ECO:0000313" key="1">
    <source>
        <dbReference type="EMBL" id="VEN72801.1"/>
    </source>
</evidence>
<protein>
    <recommendedName>
        <fullName evidence="2">Alpha/beta hydrolase</fullName>
    </recommendedName>
</protein>
<dbReference type="PANTHER" id="PTHR42103">
    <property type="entry name" value="ALPHA/BETA-HYDROLASES SUPERFAMILY PROTEIN"/>
    <property type="match status" value="1"/>
</dbReference>
<name>A0A484HDN1_9BACT</name>
<gene>
    <name evidence="1" type="ORF">EPICR_10301</name>
</gene>
<dbReference type="EMBL" id="CAACVI010000001">
    <property type="protein sequence ID" value="VEN72801.1"/>
    <property type="molecule type" value="Genomic_DNA"/>
</dbReference>
<reference evidence="1" key="1">
    <citation type="submission" date="2019-01" db="EMBL/GenBank/DDBJ databases">
        <authorList>
            <consortium name="Genoscope - CEA"/>
            <person name="William W."/>
        </authorList>
    </citation>
    <scope>NUCLEOTIDE SEQUENCE</scope>
    <source>
        <strain evidence="1">CR-1</strain>
    </source>
</reference>
<organism evidence="1">
    <name type="scientific">uncultured Desulfobacteraceae bacterium</name>
    <dbReference type="NCBI Taxonomy" id="218296"/>
    <lineage>
        <taxon>Bacteria</taxon>
        <taxon>Pseudomonadati</taxon>
        <taxon>Thermodesulfobacteriota</taxon>
        <taxon>Desulfobacteria</taxon>
        <taxon>Desulfobacterales</taxon>
        <taxon>Desulfobacteraceae</taxon>
        <taxon>environmental samples</taxon>
    </lineage>
</organism>
<sequence>MEKQITFLSGPLEISGLFEKRPGDQAVIVTHPHPLYGGEMRNPVVEAARDAFYENGRGTLRFNFRGVGASQGTYDEGKGEQNDVRAAQDCLLSAGFTHITAAGYSFGAWVNAMAASNGASFSDMIMISPPVAMMDFDGVSSLPGLGLVISGSEDEIAPPGLIRDMLERWNSPAELKIIEGADHFYSGRMRDLERAVSKYLAAP</sequence>
<dbReference type="AlphaFoldDB" id="A0A484HDN1"/>
<dbReference type="SUPFAM" id="SSF53474">
    <property type="entry name" value="alpha/beta-Hydrolases"/>
    <property type="match status" value="1"/>
</dbReference>